<comment type="caution">
    <text evidence="1">The sequence shown here is derived from an EMBL/GenBank/DDBJ whole genome shotgun (WGS) entry which is preliminary data.</text>
</comment>
<proteinExistence type="predicted"/>
<accession>A0A8I1SSZ0</accession>
<dbReference type="EMBL" id="JAFKMR010000009">
    <property type="protein sequence ID" value="MBN8742910.1"/>
    <property type="molecule type" value="Genomic_DNA"/>
</dbReference>
<protein>
    <submittedName>
        <fullName evidence="1">Uncharacterized protein</fullName>
    </submittedName>
</protein>
<dbReference type="AlphaFoldDB" id="A0A8I1SSZ0"/>
<evidence type="ECO:0000313" key="2">
    <source>
        <dbReference type="Proteomes" id="UP000664800"/>
    </source>
</evidence>
<name>A0A8I1SSZ0_THIA3</name>
<dbReference type="RefSeq" id="WP_276727048.1">
    <property type="nucleotide sequence ID" value="NZ_JAFKMR010000009.1"/>
</dbReference>
<reference evidence="1" key="1">
    <citation type="submission" date="2021-02" db="EMBL/GenBank/DDBJ databases">
        <title>Thiocyanate and organic carbon inputs drive convergent selection for specific autotrophic Afipia and Thiobacillus strains within complex microbiomes.</title>
        <authorList>
            <person name="Huddy R.J."/>
            <person name="Sachdeva R."/>
            <person name="Kadzinga F."/>
            <person name="Kantor R.S."/>
            <person name="Harrison S.T.L."/>
            <person name="Banfield J.F."/>
        </authorList>
    </citation>
    <scope>NUCLEOTIDE SEQUENCE</scope>
    <source>
        <strain evidence="1">SCN18_13_7_16_R3_B_64_19</strain>
    </source>
</reference>
<evidence type="ECO:0000313" key="1">
    <source>
        <dbReference type="EMBL" id="MBN8742910.1"/>
    </source>
</evidence>
<dbReference type="Proteomes" id="UP000664800">
    <property type="component" value="Unassembled WGS sequence"/>
</dbReference>
<sequence length="71" mass="7701">MGYERWWAAFSLFLGLMPSAPMRDGGGAALVWAAVMRALHAKNAKPPTDAAERSAARLADRRFHGRCAQAS</sequence>
<organism evidence="1 2">
    <name type="scientific">Thiomonas arsenitoxydans (strain DSM 22701 / CIP 110005 / 3As)</name>
    <dbReference type="NCBI Taxonomy" id="426114"/>
    <lineage>
        <taxon>Bacteria</taxon>
        <taxon>Pseudomonadati</taxon>
        <taxon>Pseudomonadota</taxon>
        <taxon>Betaproteobacteria</taxon>
        <taxon>Burkholderiales</taxon>
        <taxon>Thiomonas</taxon>
    </lineage>
</organism>
<gene>
    <name evidence="1" type="ORF">J0I24_01235</name>
</gene>